<sequence>MLTGPSIPPADGGKAKKLVVILHGLGANGNDLIGIGHLWGRSMPNAAFLAYDAPDPMEGIPMGRQWFDLYERDPARMIELLRNAARGLFASLDAELARLGLEDDDLAITGFSQGAMLALFAGLRRPNAPAALVGFSGALLVPEALVMDITVRPPVLLIHGEDDGVVPPKASRDAAETMRDCGVTVHAHIQPGLDHTIDQQGIDIAASFLQHGFAEADRKRAERLAKAV</sequence>
<evidence type="ECO:0000256" key="1">
    <source>
        <dbReference type="ARBA" id="ARBA00006499"/>
    </source>
</evidence>
<dbReference type="InterPro" id="IPR003140">
    <property type="entry name" value="PLipase/COase/thioEstase"/>
</dbReference>
<reference evidence="4" key="2">
    <citation type="journal article" date="2021" name="Syst. Appl. Microbiol.">
        <title>Roseomonas hellenica sp. nov., isolated from roots of wild-growing Alkanna tinctoria.</title>
        <authorList>
            <person name="Rat A."/>
            <person name="Naranjo H.D."/>
            <person name="Lebbe L."/>
            <person name="Cnockaert M."/>
            <person name="Krigas N."/>
            <person name="Grigoriadou K."/>
            <person name="Maloupa E."/>
            <person name="Willems A."/>
        </authorList>
    </citation>
    <scope>NUCLEOTIDE SEQUENCE</scope>
    <source>
        <strain evidence="4">LMG 28251</strain>
    </source>
</reference>
<dbReference type="AlphaFoldDB" id="A0AAF1K195"/>
<keyword evidence="2" id="KW-0378">Hydrolase</keyword>
<keyword evidence="5" id="KW-1185">Reference proteome</keyword>
<gene>
    <name evidence="4" type="ORF">GXW79_19160</name>
</gene>
<dbReference type="InterPro" id="IPR029058">
    <property type="entry name" value="AB_hydrolase_fold"/>
</dbReference>
<accession>A0AAF1K195</accession>
<evidence type="ECO:0000256" key="2">
    <source>
        <dbReference type="ARBA" id="ARBA00022801"/>
    </source>
</evidence>
<dbReference type="Proteomes" id="UP001196068">
    <property type="component" value="Unassembled WGS sequence"/>
</dbReference>
<comment type="caution">
    <text evidence="4">The sequence shown here is derived from an EMBL/GenBank/DDBJ whole genome shotgun (WGS) entry which is preliminary data.</text>
</comment>
<evidence type="ECO:0000313" key="5">
    <source>
        <dbReference type="Proteomes" id="UP001196068"/>
    </source>
</evidence>
<dbReference type="PANTHER" id="PTHR10655">
    <property type="entry name" value="LYSOPHOSPHOLIPASE-RELATED"/>
    <property type="match status" value="1"/>
</dbReference>
<name>A0AAF1K195_9PROT</name>
<dbReference type="Pfam" id="PF02230">
    <property type="entry name" value="Abhydrolase_2"/>
    <property type="match status" value="1"/>
</dbReference>
<organism evidence="4 5">
    <name type="scientific">Plastoroseomonas arctica</name>
    <dbReference type="NCBI Taxonomy" id="1509237"/>
    <lineage>
        <taxon>Bacteria</taxon>
        <taxon>Pseudomonadati</taxon>
        <taxon>Pseudomonadota</taxon>
        <taxon>Alphaproteobacteria</taxon>
        <taxon>Acetobacterales</taxon>
        <taxon>Acetobacteraceae</taxon>
        <taxon>Plastoroseomonas</taxon>
    </lineage>
</organism>
<evidence type="ECO:0000313" key="4">
    <source>
        <dbReference type="EMBL" id="MBR0657203.1"/>
    </source>
</evidence>
<dbReference type="EMBL" id="JAAEDH010000028">
    <property type="protein sequence ID" value="MBR0657203.1"/>
    <property type="molecule type" value="Genomic_DNA"/>
</dbReference>
<protein>
    <submittedName>
        <fullName evidence="4">Prolyl oligopeptidase family serine peptidase</fullName>
    </submittedName>
</protein>
<evidence type="ECO:0000259" key="3">
    <source>
        <dbReference type="Pfam" id="PF02230"/>
    </source>
</evidence>
<dbReference type="Gene3D" id="3.40.50.1820">
    <property type="entry name" value="alpha/beta hydrolase"/>
    <property type="match status" value="1"/>
</dbReference>
<feature type="domain" description="Phospholipase/carboxylesterase/thioesterase" evidence="3">
    <location>
        <begin position="13"/>
        <end position="210"/>
    </location>
</feature>
<reference evidence="4" key="1">
    <citation type="submission" date="2020-01" db="EMBL/GenBank/DDBJ databases">
        <authorList>
            <person name="Rat A."/>
        </authorList>
    </citation>
    <scope>NUCLEOTIDE SEQUENCE</scope>
    <source>
        <strain evidence="4">LMG 28251</strain>
    </source>
</reference>
<dbReference type="GO" id="GO:0016787">
    <property type="term" value="F:hydrolase activity"/>
    <property type="evidence" value="ECO:0007669"/>
    <property type="project" value="UniProtKB-KW"/>
</dbReference>
<proteinExistence type="inferred from homology"/>
<dbReference type="PANTHER" id="PTHR10655:SF17">
    <property type="entry name" value="LYSOPHOSPHOLIPASE-LIKE PROTEIN 1"/>
    <property type="match status" value="1"/>
</dbReference>
<dbReference type="SUPFAM" id="SSF53474">
    <property type="entry name" value="alpha/beta-Hydrolases"/>
    <property type="match status" value="1"/>
</dbReference>
<dbReference type="InterPro" id="IPR050565">
    <property type="entry name" value="LYPA1-2/EST-like"/>
</dbReference>
<comment type="similarity">
    <text evidence="1">Belongs to the AB hydrolase superfamily. AB hydrolase 2 family.</text>
</comment>